<accession>A0A2K1XSL1</accession>
<dbReference type="InterPro" id="IPR046960">
    <property type="entry name" value="PPR_At4g14850-like_plant"/>
</dbReference>
<dbReference type="FunCoup" id="A0A2K1XSL1">
    <property type="interactions" value="2"/>
</dbReference>
<dbReference type="GO" id="GO:0000963">
    <property type="term" value="P:mitochondrial RNA processing"/>
    <property type="evidence" value="ECO:0007669"/>
    <property type="project" value="EnsemblPlants"/>
</dbReference>
<feature type="repeat" description="PPR" evidence="2">
    <location>
        <begin position="313"/>
        <end position="347"/>
    </location>
</feature>
<dbReference type="PANTHER" id="PTHR47926">
    <property type="entry name" value="PENTATRICOPEPTIDE REPEAT-CONTAINING PROTEIN"/>
    <property type="match status" value="1"/>
</dbReference>
<dbReference type="NCBIfam" id="TIGR00756">
    <property type="entry name" value="PPR"/>
    <property type="match status" value="4"/>
</dbReference>
<dbReference type="FunFam" id="1.25.40.10:FF:000090">
    <property type="entry name" value="Pentatricopeptide repeat-containing protein, chloroplastic"/>
    <property type="match status" value="1"/>
</dbReference>
<dbReference type="Pfam" id="PF01535">
    <property type="entry name" value="PPR"/>
    <property type="match status" value="6"/>
</dbReference>
<dbReference type="InterPro" id="IPR046848">
    <property type="entry name" value="E_motif"/>
</dbReference>
<dbReference type="FunFam" id="1.25.40.10:FF:000073">
    <property type="entry name" value="Pentatricopeptide repeat-containing protein chloroplastic"/>
    <property type="match status" value="1"/>
</dbReference>
<evidence type="ECO:0008006" key="5">
    <source>
        <dbReference type="Google" id="ProtNLM"/>
    </source>
</evidence>
<dbReference type="InterPro" id="IPR011990">
    <property type="entry name" value="TPR-like_helical_dom_sf"/>
</dbReference>
<gene>
    <name evidence="3" type="ORF">POPTR_014G087100</name>
</gene>
<dbReference type="InParanoid" id="A0A2K1XSL1"/>
<dbReference type="InterPro" id="IPR002885">
    <property type="entry name" value="PPR_rpt"/>
</dbReference>
<dbReference type="OrthoDB" id="1851890at2759"/>
<protein>
    <recommendedName>
        <fullName evidence="5">Pentatricopeptide repeat-containing protein</fullName>
    </recommendedName>
</protein>
<dbReference type="FunFam" id="1.25.40.10:FF:000642">
    <property type="entry name" value="Pentatricopeptide repeat-containing protein mitochondrial"/>
    <property type="match status" value="1"/>
</dbReference>
<dbReference type="FunFam" id="1.25.40.10:FF:000353">
    <property type="entry name" value="Pentatricopeptide repeat-containing protein At4g39530"/>
    <property type="match status" value="1"/>
</dbReference>
<dbReference type="PROSITE" id="PS51375">
    <property type="entry name" value="PPR"/>
    <property type="match status" value="3"/>
</dbReference>
<dbReference type="AlphaFoldDB" id="A0A2K1XSL1"/>
<dbReference type="ExpressionAtlas" id="A0A2K1XSL1">
    <property type="expression patterns" value="baseline"/>
</dbReference>
<dbReference type="Pfam" id="PF13041">
    <property type="entry name" value="PPR_2"/>
    <property type="match status" value="2"/>
</dbReference>
<feature type="repeat" description="PPR" evidence="2">
    <location>
        <begin position="212"/>
        <end position="246"/>
    </location>
</feature>
<evidence type="ECO:0000256" key="1">
    <source>
        <dbReference type="ARBA" id="ARBA00022737"/>
    </source>
</evidence>
<keyword evidence="1" id="KW-0677">Repeat</keyword>
<dbReference type="EMBL" id="CM009303">
    <property type="protein sequence ID" value="PNT03762.2"/>
    <property type="molecule type" value="Genomic_DNA"/>
</dbReference>
<proteinExistence type="predicted"/>
<dbReference type="GO" id="GO:0009451">
    <property type="term" value="P:RNA modification"/>
    <property type="evidence" value="ECO:0000318"/>
    <property type="project" value="GO_Central"/>
</dbReference>
<dbReference type="PANTHER" id="PTHR47926:SF511">
    <property type="entry name" value="PENTATRICOPEPTIDE REPEAT-CONTAINING PROTEIN"/>
    <property type="match status" value="1"/>
</dbReference>
<reference evidence="3 4" key="1">
    <citation type="journal article" date="2006" name="Science">
        <title>The genome of black cottonwood, Populus trichocarpa (Torr. &amp; Gray).</title>
        <authorList>
            <person name="Tuskan G.A."/>
            <person name="Difazio S."/>
            <person name="Jansson S."/>
            <person name="Bohlmann J."/>
            <person name="Grigoriev I."/>
            <person name="Hellsten U."/>
            <person name="Putnam N."/>
            <person name="Ralph S."/>
            <person name="Rombauts S."/>
            <person name="Salamov A."/>
            <person name="Schein J."/>
            <person name="Sterck L."/>
            <person name="Aerts A."/>
            <person name="Bhalerao R.R."/>
            <person name="Bhalerao R.P."/>
            <person name="Blaudez D."/>
            <person name="Boerjan W."/>
            <person name="Brun A."/>
            <person name="Brunner A."/>
            <person name="Busov V."/>
            <person name="Campbell M."/>
            <person name="Carlson J."/>
            <person name="Chalot M."/>
            <person name="Chapman J."/>
            <person name="Chen G.L."/>
            <person name="Cooper D."/>
            <person name="Coutinho P.M."/>
            <person name="Couturier J."/>
            <person name="Covert S."/>
            <person name="Cronk Q."/>
            <person name="Cunningham R."/>
            <person name="Davis J."/>
            <person name="Degroeve S."/>
            <person name="Dejardin A."/>
            <person name="Depamphilis C."/>
            <person name="Detter J."/>
            <person name="Dirks B."/>
            <person name="Dubchak I."/>
            <person name="Duplessis S."/>
            <person name="Ehlting J."/>
            <person name="Ellis B."/>
            <person name="Gendler K."/>
            <person name="Goodstein D."/>
            <person name="Gribskov M."/>
            <person name="Grimwood J."/>
            <person name="Groover A."/>
            <person name="Gunter L."/>
            <person name="Hamberger B."/>
            <person name="Heinze B."/>
            <person name="Helariutta Y."/>
            <person name="Henrissat B."/>
            <person name="Holligan D."/>
            <person name="Holt R."/>
            <person name="Huang W."/>
            <person name="Islam-Faridi N."/>
            <person name="Jones S."/>
            <person name="Jones-Rhoades M."/>
            <person name="Jorgensen R."/>
            <person name="Joshi C."/>
            <person name="Kangasjarvi J."/>
            <person name="Karlsson J."/>
            <person name="Kelleher C."/>
            <person name="Kirkpatrick R."/>
            <person name="Kirst M."/>
            <person name="Kohler A."/>
            <person name="Kalluri U."/>
            <person name="Larimer F."/>
            <person name="Leebens-Mack J."/>
            <person name="Leple J.C."/>
            <person name="Locascio P."/>
            <person name="Lou Y."/>
            <person name="Lucas S."/>
            <person name="Martin F."/>
            <person name="Montanini B."/>
            <person name="Napoli C."/>
            <person name="Nelson D.R."/>
            <person name="Nelson C."/>
            <person name="Nieminen K."/>
            <person name="Nilsson O."/>
            <person name="Pereda V."/>
            <person name="Peter G."/>
            <person name="Philippe R."/>
            <person name="Pilate G."/>
            <person name="Poliakov A."/>
            <person name="Razumovskaya J."/>
            <person name="Richardson P."/>
            <person name="Rinaldi C."/>
            <person name="Ritland K."/>
            <person name="Rouze P."/>
            <person name="Ryaboy D."/>
            <person name="Schmutz J."/>
            <person name="Schrader J."/>
            <person name="Segerman B."/>
            <person name="Shin H."/>
            <person name="Siddiqui A."/>
            <person name="Sterky F."/>
            <person name="Terry A."/>
            <person name="Tsai C.J."/>
            <person name="Uberbacher E."/>
            <person name="Unneberg P."/>
            <person name="Vahala J."/>
            <person name="Wall K."/>
            <person name="Wessler S."/>
            <person name="Yang G."/>
            <person name="Yin T."/>
            <person name="Douglas C."/>
            <person name="Marra M."/>
            <person name="Sandberg G."/>
            <person name="Van de Peer Y."/>
            <person name="Rokhsar D."/>
        </authorList>
    </citation>
    <scope>NUCLEOTIDE SEQUENCE [LARGE SCALE GENOMIC DNA]</scope>
    <source>
        <strain evidence="4">cv. Nisqually</strain>
    </source>
</reference>
<evidence type="ECO:0000313" key="4">
    <source>
        <dbReference type="Proteomes" id="UP000006729"/>
    </source>
</evidence>
<dbReference type="Pfam" id="PF20431">
    <property type="entry name" value="E_motif"/>
    <property type="match status" value="1"/>
</dbReference>
<dbReference type="Gramene" id="Potri.014G087100.1.v4.1">
    <property type="protein sequence ID" value="Potri.014G087100.1.v4.1"/>
    <property type="gene ID" value="Potri.014G087100.v4.1"/>
</dbReference>
<dbReference type="Proteomes" id="UP000006729">
    <property type="component" value="Chromosome 14"/>
</dbReference>
<evidence type="ECO:0000313" key="3">
    <source>
        <dbReference type="EMBL" id="PNT03762.2"/>
    </source>
</evidence>
<dbReference type="GO" id="GO:0003723">
    <property type="term" value="F:RNA binding"/>
    <property type="evidence" value="ECO:0000318"/>
    <property type="project" value="GO_Central"/>
</dbReference>
<organism evidence="3 4">
    <name type="scientific">Populus trichocarpa</name>
    <name type="common">Western balsam poplar</name>
    <name type="synonym">Populus balsamifera subsp. trichocarpa</name>
    <dbReference type="NCBI Taxonomy" id="3694"/>
    <lineage>
        <taxon>Eukaryota</taxon>
        <taxon>Viridiplantae</taxon>
        <taxon>Streptophyta</taxon>
        <taxon>Embryophyta</taxon>
        <taxon>Tracheophyta</taxon>
        <taxon>Spermatophyta</taxon>
        <taxon>Magnoliopsida</taxon>
        <taxon>eudicotyledons</taxon>
        <taxon>Gunneridae</taxon>
        <taxon>Pentapetalae</taxon>
        <taxon>rosids</taxon>
        <taxon>fabids</taxon>
        <taxon>Malpighiales</taxon>
        <taxon>Salicaceae</taxon>
        <taxon>Saliceae</taxon>
        <taxon>Populus</taxon>
    </lineage>
</organism>
<dbReference type="Gene3D" id="1.25.40.10">
    <property type="entry name" value="Tetratricopeptide repeat domain"/>
    <property type="match status" value="4"/>
</dbReference>
<name>A0A2K1XSL1_POPTR</name>
<evidence type="ECO:0000256" key="2">
    <source>
        <dbReference type="PROSITE-ProRule" id="PRU00708"/>
    </source>
</evidence>
<dbReference type="GO" id="GO:0005739">
    <property type="term" value="C:mitochondrion"/>
    <property type="evidence" value="ECO:0007669"/>
    <property type="project" value="EnsemblPlants"/>
</dbReference>
<feature type="repeat" description="PPR" evidence="2">
    <location>
        <begin position="414"/>
        <end position="448"/>
    </location>
</feature>
<sequence>MPPKTKTLLTKSLSLLPPTRLRSLTTVPESTHLTDPHLTHSFCSRALNFSAKMGFLREGKQVHSHVIKLGFCNVLSLQNQILNVYIKCKDFNYAHRLFDEMHVRNVVTWNTVICGLVDCRGSDYESSVYMGFCYFRKMLLDKVGFDAITLNGLLRACLELNDVEIGRELHCFIVKLGFAVNSFVNSALVDLYGKCGLVKEARRAFDEVYCRDLVLWNVMLSCYAMNCLAEEASGFFKLMQEENFMTDGFTFSSMLNSCGTLGSCNLGRQIHGLSIKLSFDLDVLVASGLVDMYAKSENIDDARKAFDGMAARNVVSWNTMVVGYGRLGDGGEAMKLLIGMFQEDLRPDEITLASIIRSCSSALTSCEIMQVNAYVLKNGFHAFLSIANALINAYSKGGSIAMALQCFNTVLEPDLVTWTSLIGAYAFHSLPKNSIDTFEEMLADGVWPDQIVFLEVLSACSHAGLVNEGLHYFSLMKDYHILPGLEHYTCLIDLLGRAGLLDEAFNILNSMSIGYSSDTLGAFIGACKIHGDVKLAKWAAEKLFEMEPNKPVNYTLMSSVFASEGHWHDVARIHKLMRDRCGHGVPGCSWMEYAGTIDEVPVKI</sequence>
<dbReference type="OMA" id="TQVHAYA"/>
<keyword evidence="4" id="KW-1185">Reference proteome</keyword>
<dbReference type="SMR" id="A0A2K1XSL1"/>
<dbReference type="GO" id="GO:0080156">
    <property type="term" value="P:mitochondrial mRNA modification"/>
    <property type="evidence" value="ECO:0007669"/>
    <property type="project" value="EnsemblPlants"/>
</dbReference>
<dbReference type="GO" id="GO:0003729">
    <property type="term" value="F:mRNA binding"/>
    <property type="evidence" value="ECO:0007669"/>
    <property type="project" value="UniProtKB-ARBA"/>
</dbReference>